<dbReference type="InterPro" id="IPR008193">
    <property type="entry name" value="RNA_pol_Rpb11_13-16kDa_CS"/>
</dbReference>
<dbReference type="GO" id="GO:0003899">
    <property type="term" value="F:DNA-directed RNA polymerase activity"/>
    <property type="evidence" value="ECO:0007669"/>
    <property type="project" value="InterPro"/>
</dbReference>
<dbReference type="GO" id="GO:0005666">
    <property type="term" value="C:RNA polymerase III complex"/>
    <property type="evidence" value="ECO:0007669"/>
    <property type="project" value="TreeGrafter"/>
</dbReference>
<reference evidence="9 10" key="1">
    <citation type="submission" date="2017-03" db="EMBL/GenBank/DDBJ databases">
        <title>Genomes of endolithic fungi from Antarctica.</title>
        <authorList>
            <person name="Coleine C."/>
            <person name="Masonjones S."/>
            <person name="Stajich J.E."/>
        </authorList>
    </citation>
    <scope>NUCLEOTIDE SEQUENCE [LARGE SCALE GENOMIC DNA]</scope>
    <source>
        <strain evidence="9 10">CCFEE 5187</strain>
    </source>
</reference>
<evidence type="ECO:0000259" key="8">
    <source>
        <dbReference type="Pfam" id="PF13656"/>
    </source>
</evidence>
<evidence type="ECO:0000256" key="7">
    <source>
        <dbReference type="SAM" id="MobiDB-lite"/>
    </source>
</evidence>
<dbReference type="CDD" id="cd07029">
    <property type="entry name" value="RNAP_I_III_AC19"/>
    <property type="match status" value="1"/>
</dbReference>
<proteinExistence type="inferred from homology"/>
<dbReference type="GO" id="GO:0006383">
    <property type="term" value="P:transcription by RNA polymerase III"/>
    <property type="evidence" value="ECO:0007669"/>
    <property type="project" value="TreeGrafter"/>
</dbReference>
<evidence type="ECO:0000256" key="1">
    <source>
        <dbReference type="ARBA" id="ARBA00004123"/>
    </source>
</evidence>
<keyword evidence="4" id="KW-0804">Transcription</keyword>
<dbReference type="PANTHER" id="PTHR13946">
    <property type="entry name" value="DNA-DIRECTED RNA POLYMERASE I,II,III"/>
    <property type="match status" value="1"/>
</dbReference>
<dbReference type="InterPro" id="IPR022905">
    <property type="entry name" value="Rpo11-like"/>
</dbReference>
<feature type="domain" description="DNA-directed RNA polymerase RBP11-like dimerisation" evidence="8">
    <location>
        <begin position="53"/>
        <end position="125"/>
    </location>
</feature>
<dbReference type="PROSITE" id="PS01154">
    <property type="entry name" value="RNA_POL_L_13KD"/>
    <property type="match status" value="1"/>
</dbReference>
<dbReference type="EMBL" id="NAJN01001372">
    <property type="protein sequence ID" value="TKA63647.1"/>
    <property type="molecule type" value="Genomic_DNA"/>
</dbReference>
<feature type="region of interest" description="Disordered" evidence="7">
    <location>
        <begin position="1"/>
        <end position="35"/>
    </location>
</feature>
<evidence type="ECO:0000256" key="4">
    <source>
        <dbReference type="ARBA" id="ARBA00023163"/>
    </source>
</evidence>
<dbReference type="GO" id="GO:0055029">
    <property type="term" value="C:nuclear DNA-directed RNA polymerase complex"/>
    <property type="evidence" value="ECO:0007669"/>
    <property type="project" value="UniProtKB-ARBA"/>
</dbReference>
<dbReference type="PANTHER" id="PTHR13946:SF28">
    <property type="entry name" value="DNA-DIRECTED RNA POLYMERASES I AND III SUBUNIT RPAC2"/>
    <property type="match status" value="1"/>
</dbReference>
<dbReference type="AlphaFoldDB" id="A0A4U0WLI8"/>
<dbReference type="Pfam" id="PF13656">
    <property type="entry name" value="RNA_pol_L_2"/>
    <property type="match status" value="1"/>
</dbReference>
<organism evidence="9 10">
    <name type="scientific">Cryomyces minteri</name>
    <dbReference type="NCBI Taxonomy" id="331657"/>
    <lineage>
        <taxon>Eukaryota</taxon>
        <taxon>Fungi</taxon>
        <taxon>Dikarya</taxon>
        <taxon>Ascomycota</taxon>
        <taxon>Pezizomycotina</taxon>
        <taxon>Dothideomycetes</taxon>
        <taxon>Dothideomycetes incertae sedis</taxon>
        <taxon>Cryomyces</taxon>
    </lineage>
</organism>
<keyword evidence="3 9" id="KW-0240">DNA-directed RNA polymerase</keyword>
<dbReference type="GO" id="GO:0003677">
    <property type="term" value="F:DNA binding"/>
    <property type="evidence" value="ECO:0007669"/>
    <property type="project" value="InterPro"/>
</dbReference>
<dbReference type="GO" id="GO:0046983">
    <property type="term" value="F:protein dimerization activity"/>
    <property type="evidence" value="ECO:0007669"/>
    <property type="project" value="InterPro"/>
</dbReference>
<evidence type="ECO:0000256" key="3">
    <source>
        <dbReference type="ARBA" id="ARBA00022478"/>
    </source>
</evidence>
<feature type="compositionally biased region" description="Basic and acidic residues" evidence="7">
    <location>
        <begin position="25"/>
        <end position="35"/>
    </location>
</feature>
<dbReference type="SUPFAM" id="SSF55257">
    <property type="entry name" value="RBP11-like subunits of RNA polymerase"/>
    <property type="match status" value="1"/>
</dbReference>
<accession>A0A4U0WLI8</accession>
<dbReference type="FunFam" id="3.30.1360.10:FF:000006">
    <property type="entry name" value="DNA-directed RNA polymerases I and III subunit RPAC2"/>
    <property type="match status" value="1"/>
</dbReference>
<dbReference type="GO" id="GO:0006362">
    <property type="term" value="P:transcription elongation by RNA polymerase I"/>
    <property type="evidence" value="ECO:0007669"/>
    <property type="project" value="TreeGrafter"/>
</dbReference>
<sequence>MPSRAEESQDQTMEDAPDGVASPDPEPKTQYDDQFQVEKQRLRQLPGSSKTAASFEFTKEDHTLGNALRYVIMKNPSVEFCGYSIPHPSEERMNLRIQTYDDVDAYDVLQKGLNDLMDLCDVVLDKFTTARDELRKDAPSS</sequence>
<evidence type="ECO:0000256" key="5">
    <source>
        <dbReference type="ARBA" id="ARBA00023242"/>
    </source>
</evidence>
<name>A0A4U0WLI8_9PEZI</name>
<feature type="compositionally biased region" description="Acidic residues" evidence="7">
    <location>
        <begin position="8"/>
        <end position="17"/>
    </location>
</feature>
<comment type="subcellular location">
    <subcellularLocation>
        <location evidence="1">Nucleus</location>
    </subcellularLocation>
</comment>
<dbReference type="InterPro" id="IPR009025">
    <property type="entry name" value="RBP11-like_dimer"/>
</dbReference>
<comment type="caution">
    <text evidence="9">The sequence shown here is derived from an EMBL/GenBank/DDBJ whole genome shotgun (WGS) entry which is preliminary data.</text>
</comment>
<evidence type="ECO:0000256" key="6">
    <source>
        <dbReference type="ARBA" id="ARBA00025751"/>
    </source>
</evidence>
<comment type="similarity">
    <text evidence="6">Belongs to the archaeal Rpo11/eukaryotic RPB11/RPC19 RNA polymerase subunit family.</text>
</comment>
<dbReference type="STRING" id="331657.A0A4U0WLI8"/>
<dbReference type="InterPro" id="IPR033898">
    <property type="entry name" value="RNAP_AC19"/>
</dbReference>
<dbReference type="Proteomes" id="UP000308768">
    <property type="component" value="Unassembled WGS sequence"/>
</dbReference>
<gene>
    <name evidence="9" type="ORF">B0A49_08112</name>
</gene>
<evidence type="ECO:0000313" key="10">
    <source>
        <dbReference type="Proteomes" id="UP000308768"/>
    </source>
</evidence>
<dbReference type="HAMAP" id="MF_00261">
    <property type="entry name" value="RNApol_arch_Rpo11"/>
    <property type="match status" value="1"/>
</dbReference>
<dbReference type="OrthoDB" id="510325at2759"/>
<dbReference type="InterPro" id="IPR036603">
    <property type="entry name" value="RBP11-like"/>
</dbReference>
<keyword evidence="5" id="KW-0539">Nucleus</keyword>
<evidence type="ECO:0000256" key="2">
    <source>
        <dbReference type="ARBA" id="ARBA00022079"/>
    </source>
</evidence>
<dbReference type="GO" id="GO:0005736">
    <property type="term" value="C:RNA polymerase I complex"/>
    <property type="evidence" value="ECO:0007669"/>
    <property type="project" value="TreeGrafter"/>
</dbReference>
<keyword evidence="10" id="KW-1185">Reference proteome</keyword>
<evidence type="ECO:0000313" key="9">
    <source>
        <dbReference type="EMBL" id="TKA63647.1"/>
    </source>
</evidence>
<dbReference type="Gene3D" id="3.30.1360.10">
    <property type="entry name" value="RNA polymerase, RBP11-like subunit"/>
    <property type="match status" value="1"/>
</dbReference>
<protein>
    <recommendedName>
        <fullName evidence="2">DNA-directed RNA polymerases I and III subunit RPAC2</fullName>
    </recommendedName>
</protein>